<accession>A0A5E8C762</accession>
<dbReference type="InterPro" id="IPR014756">
    <property type="entry name" value="Ig_E-set"/>
</dbReference>
<evidence type="ECO:0000259" key="9">
    <source>
        <dbReference type="SMART" id="SM00737"/>
    </source>
</evidence>
<reference evidence="10 11" key="1">
    <citation type="submission" date="2019-09" db="EMBL/GenBank/DDBJ databases">
        <authorList>
            <person name="Brejova B."/>
        </authorList>
    </citation>
    <scope>NUCLEOTIDE SEQUENCE [LARGE SCALE GENOMIC DNA]</scope>
</reference>
<feature type="domain" description="MD-2-related lipid-recognition" evidence="9">
    <location>
        <begin position="51"/>
        <end position="172"/>
    </location>
</feature>
<keyword evidence="5" id="KW-0813">Transport</keyword>
<dbReference type="SMART" id="SM00737">
    <property type="entry name" value="ML"/>
    <property type="match status" value="1"/>
</dbReference>
<feature type="signal peptide" evidence="8">
    <location>
        <begin position="1"/>
        <end position="21"/>
    </location>
</feature>
<proteinExistence type="inferred from homology"/>
<keyword evidence="11" id="KW-1185">Reference proteome</keyword>
<dbReference type="InterPro" id="IPR003172">
    <property type="entry name" value="ML_dom"/>
</dbReference>
<protein>
    <recommendedName>
        <fullName evidence="4">Phosphatidylglycerol/phosphatidylinositol transfer protein</fullName>
    </recommendedName>
</protein>
<keyword evidence="7" id="KW-0445">Lipid transport</keyword>
<name>A0A5E8C762_9ASCO</name>
<evidence type="ECO:0000313" key="10">
    <source>
        <dbReference type="EMBL" id="VVT57861.1"/>
    </source>
</evidence>
<dbReference type="PANTHER" id="PTHR11306">
    <property type="entry name" value="NIEMANN PICK TYPE C2 PROTEIN NPC2-RELATED"/>
    <property type="match status" value="1"/>
</dbReference>
<dbReference type="PANTHER" id="PTHR11306:SF0">
    <property type="entry name" value="PHOSPHATIDYLGLYCEROL_PHOSPHATIDYLINOSITOL TRANSFER PROTEIN"/>
    <property type="match status" value="1"/>
</dbReference>
<dbReference type="SUPFAM" id="SSF81296">
    <property type="entry name" value="E set domains"/>
    <property type="match status" value="1"/>
</dbReference>
<evidence type="ECO:0000256" key="2">
    <source>
        <dbReference type="ARBA" id="ARBA00006370"/>
    </source>
</evidence>
<comment type="function">
    <text evidence="1">Catalyzes the intermembrane transfer of phosphatidylglycerol and phosphatidylinositol.</text>
</comment>
<comment type="subunit">
    <text evidence="3">Monomer.</text>
</comment>
<evidence type="ECO:0000256" key="5">
    <source>
        <dbReference type="ARBA" id="ARBA00022448"/>
    </source>
</evidence>
<evidence type="ECO:0000256" key="1">
    <source>
        <dbReference type="ARBA" id="ARBA00002053"/>
    </source>
</evidence>
<evidence type="ECO:0000256" key="8">
    <source>
        <dbReference type="SAM" id="SignalP"/>
    </source>
</evidence>
<dbReference type="Proteomes" id="UP000398389">
    <property type="component" value="Unassembled WGS sequence"/>
</dbReference>
<dbReference type="Pfam" id="PF02221">
    <property type="entry name" value="E1_DerP2_DerF2"/>
    <property type="match status" value="1"/>
</dbReference>
<dbReference type="InterPro" id="IPR039670">
    <property type="entry name" value="NPC2-like"/>
</dbReference>
<dbReference type="GO" id="GO:0032366">
    <property type="term" value="P:intracellular sterol transport"/>
    <property type="evidence" value="ECO:0007669"/>
    <property type="project" value="InterPro"/>
</dbReference>
<dbReference type="GeneID" id="43584720"/>
<keyword evidence="6 8" id="KW-0732">Signal</keyword>
<dbReference type="Gene3D" id="2.60.40.770">
    <property type="match status" value="1"/>
</dbReference>
<dbReference type="InterPro" id="IPR033917">
    <property type="entry name" value="ML_PG-PI_TP"/>
</dbReference>
<sequence length="180" mass="19290">MKLFSITAIITLLSAASSSSALAIPGVLNQNPFGSSGLSTDDKPVPGDSPVEICDPFVPKLLTVEHVDLSPNPPERGANLTIVASGVLHTTIKEGSYIDVDVRYGFIRLLTQTFDLCEQLKEVDLECPLPPGPLHITKTVELPNEIPAGKYIAVARAYTDARKPITCLSAEVNFPIPNIQ</sequence>
<comment type="similarity">
    <text evidence="2">Belongs to the NPC2 family.</text>
</comment>
<dbReference type="RefSeq" id="XP_031856511.1">
    <property type="nucleotide sequence ID" value="XM_032000620.1"/>
</dbReference>
<gene>
    <name evidence="10" type="ORF">SAPINGB_P005906</name>
</gene>
<evidence type="ECO:0000256" key="3">
    <source>
        <dbReference type="ARBA" id="ARBA00011245"/>
    </source>
</evidence>
<evidence type="ECO:0000256" key="7">
    <source>
        <dbReference type="ARBA" id="ARBA00023055"/>
    </source>
</evidence>
<dbReference type="GO" id="GO:0032934">
    <property type="term" value="F:sterol binding"/>
    <property type="evidence" value="ECO:0007669"/>
    <property type="project" value="InterPro"/>
</dbReference>
<evidence type="ECO:0000256" key="6">
    <source>
        <dbReference type="ARBA" id="ARBA00022729"/>
    </source>
</evidence>
<dbReference type="CDD" id="cd00917">
    <property type="entry name" value="PG-PI_TP"/>
    <property type="match status" value="1"/>
</dbReference>
<dbReference type="OrthoDB" id="6409159at2759"/>
<dbReference type="EMBL" id="CABVLU010000005">
    <property type="protein sequence ID" value="VVT57861.1"/>
    <property type="molecule type" value="Genomic_DNA"/>
</dbReference>
<feature type="chain" id="PRO_5023030298" description="Phosphatidylglycerol/phosphatidylinositol transfer protein" evidence="8">
    <location>
        <begin position="22"/>
        <end position="180"/>
    </location>
</feature>
<dbReference type="AlphaFoldDB" id="A0A5E8C762"/>
<organism evidence="10 11">
    <name type="scientific">Magnusiomyces paraingens</name>
    <dbReference type="NCBI Taxonomy" id="2606893"/>
    <lineage>
        <taxon>Eukaryota</taxon>
        <taxon>Fungi</taxon>
        <taxon>Dikarya</taxon>
        <taxon>Ascomycota</taxon>
        <taxon>Saccharomycotina</taxon>
        <taxon>Dipodascomycetes</taxon>
        <taxon>Dipodascales</taxon>
        <taxon>Dipodascaceae</taxon>
        <taxon>Magnusiomyces</taxon>
    </lineage>
</organism>
<evidence type="ECO:0000313" key="11">
    <source>
        <dbReference type="Proteomes" id="UP000398389"/>
    </source>
</evidence>
<evidence type="ECO:0000256" key="4">
    <source>
        <dbReference type="ARBA" id="ARBA00016056"/>
    </source>
</evidence>